<feature type="modified residue" description="4-aspartylphosphate" evidence="2">
    <location>
        <position position="65"/>
    </location>
</feature>
<dbReference type="RefSeq" id="WP_012646802.1">
    <property type="nucleotide sequence ID" value="NC_011979.1"/>
</dbReference>
<name>B9M6L3_GEODF</name>
<dbReference type="Pfam" id="PF00072">
    <property type="entry name" value="Response_reg"/>
    <property type="match status" value="1"/>
</dbReference>
<dbReference type="Gene3D" id="3.40.50.2300">
    <property type="match status" value="1"/>
</dbReference>
<dbReference type="InterPro" id="IPR011006">
    <property type="entry name" value="CheY-like_superfamily"/>
</dbReference>
<dbReference type="PANTHER" id="PTHR44591">
    <property type="entry name" value="STRESS RESPONSE REGULATOR PROTEIN 1"/>
    <property type="match status" value="1"/>
</dbReference>
<dbReference type="OrthoDB" id="5397350at2"/>
<dbReference type="STRING" id="316067.Geob_1715"/>
<sequence length="133" mass="14203">MENPGAKPARKILVMDDDEMIRFIAEQTLSKAGYDVTCVADGAAAVKAYVAACKGDRPYIAVFLDLNIPGGMGGKETMKRLLDVDPAAKGFVMSGDPTDPVMQDFAVHGFHGAVDKRLLYKKAELDAILSALA</sequence>
<dbReference type="InterPro" id="IPR050595">
    <property type="entry name" value="Bact_response_regulator"/>
</dbReference>
<keyword evidence="1 2" id="KW-0597">Phosphoprotein</keyword>
<dbReference type="PANTHER" id="PTHR44591:SF20">
    <property type="entry name" value="PROTEIN PILH"/>
    <property type="match status" value="1"/>
</dbReference>
<dbReference type="HOGENOM" id="CLU_000445_69_8_7"/>
<dbReference type="PROSITE" id="PS50110">
    <property type="entry name" value="RESPONSE_REGULATORY"/>
    <property type="match status" value="1"/>
</dbReference>
<dbReference type="Proteomes" id="UP000007721">
    <property type="component" value="Chromosome"/>
</dbReference>
<reference evidence="4 5" key="1">
    <citation type="submission" date="2009-01" db="EMBL/GenBank/DDBJ databases">
        <title>Complete sequence of Geobacter sp. FRC-32.</title>
        <authorList>
            <consortium name="US DOE Joint Genome Institute"/>
            <person name="Lucas S."/>
            <person name="Copeland A."/>
            <person name="Lapidus A."/>
            <person name="Glavina del Rio T."/>
            <person name="Dalin E."/>
            <person name="Tice H."/>
            <person name="Bruce D."/>
            <person name="Goodwin L."/>
            <person name="Pitluck S."/>
            <person name="Saunders E."/>
            <person name="Brettin T."/>
            <person name="Detter J.C."/>
            <person name="Han C."/>
            <person name="Larimer F."/>
            <person name="Land M."/>
            <person name="Hauser L."/>
            <person name="Kyrpides N."/>
            <person name="Ovchinnikova G."/>
            <person name="Kostka J."/>
            <person name="Richardson P."/>
        </authorList>
    </citation>
    <scope>NUCLEOTIDE SEQUENCE [LARGE SCALE GENOMIC DNA]</scope>
    <source>
        <strain evidence="5">DSM 22248 / JCM 15807 / FRC-32</strain>
    </source>
</reference>
<dbReference type="SMART" id="SM00448">
    <property type="entry name" value="REC"/>
    <property type="match status" value="1"/>
</dbReference>
<dbReference type="EMBL" id="CP001390">
    <property type="protein sequence ID" value="ACM20073.1"/>
    <property type="molecule type" value="Genomic_DNA"/>
</dbReference>
<evidence type="ECO:0000259" key="3">
    <source>
        <dbReference type="PROSITE" id="PS50110"/>
    </source>
</evidence>
<dbReference type="SUPFAM" id="SSF52172">
    <property type="entry name" value="CheY-like"/>
    <property type="match status" value="1"/>
</dbReference>
<keyword evidence="5" id="KW-1185">Reference proteome</keyword>
<dbReference type="KEGG" id="geo:Geob_1715"/>
<dbReference type="AlphaFoldDB" id="B9M6L3"/>
<protein>
    <submittedName>
        <fullName evidence="4">Response regulator, putative</fullName>
    </submittedName>
</protein>
<evidence type="ECO:0000256" key="2">
    <source>
        <dbReference type="PROSITE-ProRule" id="PRU00169"/>
    </source>
</evidence>
<evidence type="ECO:0000313" key="5">
    <source>
        <dbReference type="Proteomes" id="UP000007721"/>
    </source>
</evidence>
<feature type="domain" description="Response regulatory" evidence="3">
    <location>
        <begin position="11"/>
        <end position="133"/>
    </location>
</feature>
<evidence type="ECO:0000313" key="4">
    <source>
        <dbReference type="EMBL" id="ACM20073.1"/>
    </source>
</evidence>
<dbReference type="InterPro" id="IPR001789">
    <property type="entry name" value="Sig_transdc_resp-reg_receiver"/>
</dbReference>
<dbReference type="eggNOG" id="COG0784">
    <property type="taxonomic scope" value="Bacteria"/>
</dbReference>
<evidence type="ECO:0000256" key="1">
    <source>
        <dbReference type="ARBA" id="ARBA00022553"/>
    </source>
</evidence>
<proteinExistence type="predicted"/>
<dbReference type="GO" id="GO:0000160">
    <property type="term" value="P:phosphorelay signal transduction system"/>
    <property type="evidence" value="ECO:0007669"/>
    <property type="project" value="InterPro"/>
</dbReference>
<accession>B9M6L3</accession>
<organism evidence="4 5">
    <name type="scientific">Geotalea daltonii (strain DSM 22248 / JCM 15807 / FRC-32)</name>
    <name type="common">Geobacter daltonii</name>
    <dbReference type="NCBI Taxonomy" id="316067"/>
    <lineage>
        <taxon>Bacteria</taxon>
        <taxon>Pseudomonadati</taxon>
        <taxon>Thermodesulfobacteriota</taxon>
        <taxon>Desulfuromonadia</taxon>
        <taxon>Geobacterales</taxon>
        <taxon>Geobacteraceae</taxon>
        <taxon>Geotalea</taxon>
    </lineage>
</organism>
<gene>
    <name evidence="4" type="ordered locus">Geob_1715</name>
</gene>